<reference evidence="3" key="1">
    <citation type="submission" date="2020-07" db="EMBL/GenBank/DDBJ databases">
        <title>Genome sequence and genetic diversity analysis of an under-domesticated orphan crop, white fonio (Digitaria exilis).</title>
        <authorList>
            <person name="Bennetzen J.L."/>
            <person name="Chen S."/>
            <person name="Ma X."/>
            <person name="Wang X."/>
            <person name="Yssel A.E.J."/>
            <person name="Chaluvadi S.R."/>
            <person name="Johnson M."/>
            <person name="Gangashetty P."/>
            <person name="Hamidou F."/>
            <person name="Sanogo M.D."/>
            <person name="Zwaenepoel A."/>
            <person name="Wallace J."/>
            <person name="Van De Peer Y."/>
            <person name="Van Deynze A."/>
        </authorList>
    </citation>
    <scope>NUCLEOTIDE SEQUENCE</scope>
    <source>
        <tissue evidence="3">Leaves</tissue>
    </source>
</reference>
<dbReference type="Gene3D" id="3.80.10.10">
    <property type="entry name" value="Ribonuclease Inhibitor"/>
    <property type="match status" value="1"/>
</dbReference>
<protein>
    <recommendedName>
        <fullName evidence="2">F-box domain-containing protein</fullName>
    </recommendedName>
</protein>
<feature type="domain" description="F-box" evidence="2">
    <location>
        <begin position="20"/>
        <end position="67"/>
    </location>
</feature>
<gene>
    <name evidence="3" type="ORF">HU200_056140</name>
</gene>
<dbReference type="SUPFAM" id="SSF52047">
    <property type="entry name" value="RNI-like"/>
    <property type="match status" value="1"/>
</dbReference>
<evidence type="ECO:0000313" key="3">
    <source>
        <dbReference type="EMBL" id="KAF8662543.1"/>
    </source>
</evidence>
<organism evidence="3 4">
    <name type="scientific">Digitaria exilis</name>
    <dbReference type="NCBI Taxonomy" id="1010633"/>
    <lineage>
        <taxon>Eukaryota</taxon>
        <taxon>Viridiplantae</taxon>
        <taxon>Streptophyta</taxon>
        <taxon>Embryophyta</taxon>
        <taxon>Tracheophyta</taxon>
        <taxon>Spermatophyta</taxon>
        <taxon>Magnoliopsida</taxon>
        <taxon>Liliopsida</taxon>
        <taxon>Poales</taxon>
        <taxon>Poaceae</taxon>
        <taxon>PACMAD clade</taxon>
        <taxon>Panicoideae</taxon>
        <taxon>Panicodae</taxon>
        <taxon>Paniceae</taxon>
        <taxon>Anthephorinae</taxon>
        <taxon>Digitaria</taxon>
    </lineage>
</organism>
<name>A0A835AHR0_9POAL</name>
<comment type="caution">
    <text evidence="3">The sequence shown here is derived from an EMBL/GenBank/DDBJ whole genome shotgun (WGS) entry which is preliminary data.</text>
</comment>
<keyword evidence="4" id="KW-1185">Reference proteome</keyword>
<dbReference type="OrthoDB" id="643837at2759"/>
<dbReference type="Proteomes" id="UP000636709">
    <property type="component" value="Unassembled WGS sequence"/>
</dbReference>
<proteinExistence type="predicted"/>
<dbReference type="EMBL" id="JACEFO010002380">
    <property type="protein sequence ID" value="KAF8662543.1"/>
    <property type="molecule type" value="Genomic_DNA"/>
</dbReference>
<feature type="region of interest" description="Disordered" evidence="1">
    <location>
        <begin position="1"/>
        <end position="20"/>
    </location>
</feature>
<dbReference type="Gene3D" id="1.20.1280.50">
    <property type="match status" value="1"/>
</dbReference>
<dbReference type="InterPro" id="IPR032675">
    <property type="entry name" value="LRR_dom_sf"/>
</dbReference>
<dbReference type="InterPro" id="IPR001810">
    <property type="entry name" value="F-box_dom"/>
</dbReference>
<dbReference type="PROSITE" id="PS50181">
    <property type="entry name" value="FBOX"/>
    <property type="match status" value="1"/>
</dbReference>
<sequence>MATSPDRKTPRPSSPTAPAERDWASLPLDILISVFHKLGLREVLLSAERTCTAWRLAAVDPTMWRRIDAGTLSPCSPGGRAIVRAALYRAAGECEAFSGPCDNHLLFDLVQTAPLVKVLHLKHFYAPNKVLNLVLNRLPLLEDLEISPSYVSTGSENLLQSVCQDCPGLKKLRLNCSESFDYVNWNGVILEKIHGRIILMPELRMLELFHCELTTQGLTAILDSCPQLETLHVTGFLVGGKMNQQLWERCAEVKDLTLPDQSVKYFRLPGLRTGPVTRKVCGPWEIVR</sequence>
<dbReference type="SUPFAM" id="SSF81383">
    <property type="entry name" value="F-box domain"/>
    <property type="match status" value="1"/>
</dbReference>
<dbReference type="AlphaFoldDB" id="A0A835AHR0"/>
<evidence type="ECO:0000313" key="4">
    <source>
        <dbReference type="Proteomes" id="UP000636709"/>
    </source>
</evidence>
<dbReference type="Pfam" id="PF12937">
    <property type="entry name" value="F-box-like"/>
    <property type="match status" value="1"/>
</dbReference>
<dbReference type="InterPro" id="IPR036047">
    <property type="entry name" value="F-box-like_dom_sf"/>
</dbReference>
<accession>A0A835AHR0</accession>
<dbReference type="PANTHER" id="PTHR38926">
    <property type="entry name" value="F-BOX DOMAIN CONTAINING PROTEIN, EXPRESSED"/>
    <property type="match status" value="1"/>
</dbReference>
<evidence type="ECO:0000256" key="1">
    <source>
        <dbReference type="SAM" id="MobiDB-lite"/>
    </source>
</evidence>
<evidence type="ECO:0000259" key="2">
    <source>
        <dbReference type="PROSITE" id="PS50181"/>
    </source>
</evidence>
<dbReference type="PANTHER" id="PTHR38926:SF74">
    <property type="entry name" value="OS08G0193600 PROTEIN"/>
    <property type="match status" value="1"/>
</dbReference>